<proteinExistence type="predicted"/>
<organism evidence="2 3">
    <name type="scientific">Triticum urartu</name>
    <name type="common">Red wild einkorn</name>
    <name type="synonym">Crithodium urartu</name>
    <dbReference type="NCBI Taxonomy" id="4572"/>
    <lineage>
        <taxon>Eukaryota</taxon>
        <taxon>Viridiplantae</taxon>
        <taxon>Streptophyta</taxon>
        <taxon>Embryophyta</taxon>
        <taxon>Tracheophyta</taxon>
        <taxon>Spermatophyta</taxon>
        <taxon>Magnoliopsida</taxon>
        <taxon>Liliopsida</taxon>
        <taxon>Poales</taxon>
        <taxon>Poaceae</taxon>
        <taxon>BOP clade</taxon>
        <taxon>Pooideae</taxon>
        <taxon>Triticodae</taxon>
        <taxon>Triticeae</taxon>
        <taxon>Triticinae</taxon>
        <taxon>Triticum</taxon>
    </lineage>
</organism>
<reference evidence="2" key="3">
    <citation type="submission" date="2022-06" db="UniProtKB">
        <authorList>
            <consortium name="EnsemblPlants"/>
        </authorList>
    </citation>
    <scope>IDENTIFICATION</scope>
</reference>
<protein>
    <submittedName>
        <fullName evidence="2">Uncharacterized protein</fullName>
    </submittedName>
</protein>
<dbReference type="EnsemblPlants" id="TuG1812G0200004257.01.T02">
    <property type="protein sequence ID" value="TuG1812G0200004257.01.T02.cds462028"/>
    <property type="gene ID" value="TuG1812G0200004257.01"/>
</dbReference>
<sequence>MARASSAFIPLRTKRWMTSSALRPLWTARQKTASAGDASPKSTPASSPTFPARESSLGSEFRPCWTARECTSLPSSASILSRTAREENSGSGPLRTTHPDM</sequence>
<dbReference type="AlphaFoldDB" id="A0A8R7PID1"/>
<feature type="region of interest" description="Disordered" evidence="1">
    <location>
        <begin position="27"/>
        <end position="58"/>
    </location>
</feature>
<evidence type="ECO:0000256" key="1">
    <source>
        <dbReference type="SAM" id="MobiDB-lite"/>
    </source>
</evidence>
<feature type="region of interest" description="Disordered" evidence="1">
    <location>
        <begin position="76"/>
        <end position="101"/>
    </location>
</feature>
<reference evidence="2" key="2">
    <citation type="submission" date="2018-03" db="EMBL/GenBank/DDBJ databases">
        <title>The Triticum urartu genome reveals the dynamic nature of wheat genome evolution.</title>
        <authorList>
            <person name="Ling H."/>
            <person name="Ma B."/>
            <person name="Shi X."/>
            <person name="Liu H."/>
            <person name="Dong L."/>
            <person name="Sun H."/>
            <person name="Cao Y."/>
            <person name="Gao Q."/>
            <person name="Zheng S."/>
            <person name="Li Y."/>
            <person name="Yu Y."/>
            <person name="Du H."/>
            <person name="Qi M."/>
            <person name="Li Y."/>
            <person name="Yu H."/>
            <person name="Cui Y."/>
            <person name="Wang N."/>
            <person name="Chen C."/>
            <person name="Wu H."/>
            <person name="Zhao Y."/>
            <person name="Zhang J."/>
            <person name="Li Y."/>
            <person name="Zhou W."/>
            <person name="Zhang B."/>
            <person name="Hu W."/>
            <person name="Eijk M."/>
            <person name="Tang J."/>
            <person name="Witsenboer H."/>
            <person name="Zhao S."/>
            <person name="Li Z."/>
            <person name="Zhang A."/>
            <person name="Wang D."/>
            <person name="Liang C."/>
        </authorList>
    </citation>
    <scope>NUCLEOTIDE SEQUENCE [LARGE SCALE GENOMIC DNA]</scope>
    <source>
        <strain evidence="2">cv. G1812</strain>
    </source>
</reference>
<reference evidence="3" key="1">
    <citation type="journal article" date="2013" name="Nature">
        <title>Draft genome of the wheat A-genome progenitor Triticum urartu.</title>
        <authorList>
            <person name="Ling H.Q."/>
            <person name="Zhao S."/>
            <person name="Liu D."/>
            <person name="Wang J."/>
            <person name="Sun H."/>
            <person name="Zhang C."/>
            <person name="Fan H."/>
            <person name="Li D."/>
            <person name="Dong L."/>
            <person name="Tao Y."/>
            <person name="Gao C."/>
            <person name="Wu H."/>
            <person name="Li Y."/>
            <person name="Cui Y."/>
            <person name="Guo X."/>
            <person name="Zheng S."/>
            <person name="Wang B."/>
            <person name="Yu K."/>
            <person name="Liang Q."/>
            <person name="Yang W."/>
            <person name="Lou X."/>
            <person name="Chen J."/>
            <person name="Feng M."/>
            <person name="Jian J."/>
            <person name="Zhang X."/>
            <person name="Luo G."/>
            <person name="Jiang Y."/>
            <person name="Liu J."/>
            <person name="Wang Z."/>
            <person name="Sha Y."/>
            <person name="Zhang B."/>
            <person name="Wu H."/>
            <person name="Tang D."/>
            <person name="Shen Q."/>
            <person name="Xue P."/>
            <person name="Zou S."/>
            <person name="Wang X."/>
            <person name="Liu X."/>
            <person name="Wang F."/>
            <person name="Yang Y."/>
            <person name="An X."/>
            <person name="Dong Z."/>
            <person name="Zhang K."/>
            <person name="Zhang X."/>
            <person name="Luo M.C."/>
            <person name="Dvorak J."/>
            <person name="Tong Y."/>
            <person name="Wang J."/>
            <person name="Yang H."/>
            <person name="Li Z."/>
            <person name="Wang D."/>
            <person name="Zhang A."/>
            <person name="Wang J."/>
        </authorList>
    </citation>
    <scope>NUCLEOTIDE SEQUENCE</scope>
    <source>
        <strain evidence="3">cv. G1812</strain>
    </source>
</reference>
<keyword evidence="3" id="KW-1185">Reference proteome</keyword>
<dbReference type="Gramene" id="TuG1812G0200004257.01.T02">
    <property type="protein sequence ID" value="TuG1812G0200004257.01.T02.cds462028"/>
    <property type="gene ID" value="TuG1812G0200004257.01"/>
</dbReference>
<accession>A0A8R7PID1</accession>
<dbReference type="Proteomes" id="UP000015106">
    <property type="component" value="Chromosome 2"/>
</dbReference>
<feature type="compositionally biased region" description="Low complexity" evidence="1">
    <location>
        <begin position="38"/>
        <end position="52"/>
    </location>
</feature>
<evidence type="ECO:0000313" key="3">
    <source>
        <dbReference type="Proteomes" id="UP000015106"/>
    </source>
</evidence>
<name>A0A8R7PID1_TRIUA</name>
<evidence type="ECO:0000313" key="2">
    <source>
        <dbReference type="EnsemblPlants" id="TuG1812G0200004257.01.T02.cds462028"/>
    </source>
</evidence>